<proteinExistence type="predicted"/>
<dbReference type="CDD" id="cd00121">
    <property type="entry name" value="MATH"/>
    <property type="match status" value="1"/>
</dbReference>
<comment type="caution">
    <text evidence="2">The sequence shown here is derived from an EMBL/GenBank/DDBJ whole genome shotgun (WGS) entry which is preliminary data.</text>
</comment>
<dbReference type="Pfam" id="PF00917">
    <property type="entry name" value="MATH"/>
    <property type="match status" value="1"/>
</dbReference>
<sequence>MYPSFTGTEINERLLLEQLGEVDIQLETRFINTFNINQLKSTEGVYGSVKPCHGLPWCVYVSKESPEEPSKDETLGVYLSFINERVELPCSDILSCNVVVSLELINQLDESRSETADGTKTPTSLKEFHGGRRLGWGQFIIWDILANQENGFVDADNNFTVKVILKLIDVKRWK</sequence>
<organism evidence="2 3">
    <name type="scientific">Patella caerulea</name>
    <name type="common">Rayed Mediterranean limpet</name>
    <dbReference type="NCBI Taxonomy" id="87958"/>
    <lineage>
        <taxon>Eukaryota</taxon>
        <taxon>Metazoa</taxon>
        <taxon>Spiralia</taxon>
        <taxon>Lophotrochozoa</taxon>
        <taxon>Mollusca</taxon>
        <taxon>Gastropoda</taxon>
        <taxon>Patellogastropoda</taxon>
        <taxon>Patelloidea</taxon>
        <taxon>Patellidae</taxon>
        <taxon>Patella</taxon>
    </lineage>
</organism>
<evidence type="ECO:0000313" key="2">
    <source>
        <dbReference type="EMBL" id="KAK6177483.1"/>
    </source>
</evidence>
<keyword evidence="3" id="KW-1185">Reference proteome</keyword>
<name>A0AAN8JK70_PATCE</name>
<dbReference type="EMBL" id="JAZGQO010000010">
    <property type="protein sequence ID" value="KAK6177483.1"/>
    <property type="molecule type" value="Genomic_DNA"/>
</dbReference>
<evidence type="ECO:0000313" key="3">
    <source>
        <dbReference type="Proteomes" id="UP001347796"/>
    </source>
</evidence>
<feature type="domain" description="MATH" evidence="1">
    <location>
        <begin position="35"/>
        <end position="149"/>
    </location>
</feature>
<dbReference type="Proteomes" id="UP001347796">
    <property type="component" value="Unassembled WGS sequence"/>
</dbReference>
<reference evidence="2 3" key="1">
    <citation type="submission" date="2024-01" db="EMBL/GenBank/DDBJ databases">
        <title>The genome of the rayed Mediterranean limpet Patella caerulea (Linnaeus, 1758).</title>
        <authorList>
            <person name="Anh-Thu Weber A."/>
            <person name="Halstead-Nussloch G."/>
        </authorList>
    </citation>
    <scope>NUCLEOTIDE SEQUENCE [LARGE SCALE GENOMIC DNA]</scope>
    <source>
        <strain evidence="2">AATW-2023a</strain>
        <tissue evidence="2">Whole specimen</tissue>
    </source>
</reference>
<evidence type="ECO:0000259" key="1">
    <source>
        <dbReference type="Pfam" id="PF00917"/>
    </source>
</evidence>
<dbReference type="InterPro" id="IPR002083">
    <property type="entry name" value="MATH/TRAF_dom"/>
</dbReference>
<dbReference type="SUPFAM" id="SSF49599">
    <property type="entry name" value="TRAF domain-like"/>
    <property type="match status" value="1"/>
</dbReference>
<gene>
    <name evidence="2" type="ORF">SNE40_015575</name>
</gene>
<accession>A0AAN8JK70</accession>
<dbReference type="Gene3D" id="2.60.210.10">
    <property type="entry name" value="Apoptosis, Tumor Necrosis Factor Receptor Associated Protein 2, Chain A"/>
    <property type="match status" value="1"/>
</dbReference>
<protein>
    <recommendedName>
        <fullName evidence="1">MATH domain-containing protein</fullName>
    </recommendedName>
</protein>
<dbReference type="InterPro" id="IPR008974">
    <property type="entry name" value="TRAF-like"/>
</dbReference>
<dbReference type="AlphaFoldDB" id="A0AAN8JK70"/>